<dbReference type="InterPro" id="IPR009006">
    <property type="entry name" value="Ala_racemase/Decarboxylase_C"/>
</dbReference>
<proteinExistence type="inferred from homology"/>
<name>A0ABS1DF55_9PROT</name>
<dbReference type="Proteomes" id="UP001296873">
    <property type="component" value="Unassembled WGS sequence"/>
</dbReference>
<keyword evidence="13" id="KW-1185">Reference proteome</keyword>
<dbReference type="PROSITE" id="PS00878">
    <property type="entry name" value="ODR_DC_2_1"/>
    <property type="match status" value="1"/>
</dbReference>
<evidence type="ECO:0000256" key="8">
    <source>
        <dbReference type="RuleBase" id="RU003737"/>
    </source>
</evidence>
<accession>A0ABS1DF55</accession>
<comment type="caution">
    <text evidence="12">The sequence shown here is derived from an EMBL/GenBank/DDBJ whole genome shotgun (WGS) entry which is preliminary data.</text>
</comment>
<keyword evidence="3" id="KW-0663">Pyridoxal phosphate</keyword>
<feature type="domain" description="Orn/DAP/Arg decarboxylase 2 C-terminal" evidence="10">
    <location>
        <begin position="286"/>
        <end position="376"/>
    </location>
</feature>
<evidence type="ECO:0000256" key="4">
    <source>
        <dbReference type="ARBA" id="ARBA00023239"/>
    </source>
</evidence>
<comment type="pathway">
    <text evidence="5">Amine and polyamine biosynthesis; putrescine biosynthesis via L-ornithine pathway; putrescine from L-ornithine: step 1/1.</text>
</comment>
<evidence type="ECO:0000256" key="7">
    <source>
        <dbReference type="ARBA" id="ARBA00049127"/>
    </source>
</evidence>
<dbReference type="PROSITE" id="PS00879">
    <property type="entry name" value="ODR_DC_2_2"/>
    <property type="match status" value="1"/>
</dbReference>
<dbReference type="PANTHER" id="PTHR11482">
    <property type="entry name" value="ARGININE/DIAMINOPIMELATE/ORNITHINE DECARBOXYLASE"/>
    <property type="match status" value="1"/>
</dbReference>
<dbReference type="Pfam" id="PF00278">
    <property type="entry name" value="Orn_DAP_Arg_deC"/>
    <property type="match status" value="1"/>
</dbReference>
<dbReference type="EC" id="4.1.1.17" evidence="6"/>
<comment type="similarity">
    <text evidence="2 8">Belongs to the Orn/Lys/Arg decarboxylase class-II family.</text>
</comment>
<dbReference type="PRINTS" id="PR01182">
    <property type="entry name" value="ORNDCRBXLASE"/>
</dbReference>
<dbReference type="EMBL" id="NRRL01000029">
    <property type="protein sequence ID" value="MBK1668747.1"/>
    <property type="molecule type" value="Genomic_DNA"/>
</dbReference>
<organism evidence="12 13">
    <name type="scientific">Rhodovibrio sodomensis</name>
    <dbReference type="NCBI Taxonomy" id="1088"/>
    <lineage>
        <taxon>Bacteria</taxon>
        <taxon>Pseudomonadati</taxon>
        <taxon>Pseudomonadota</taxon>
        <taxon>Alphaproteobacteria</taxon>
        <taxon>Rhodospirillales</taxon>
        <taxon>Rhodovibrionaceae</taxon>
        <taxon>Rhodovibrio</taxon>
    </lineage>
</organism>
<protein>
    <recommendedName>
        <fullName evidence="6">ornithine decarboxylase</fullName>
        <ecNumber evidence="6">4.1.1.17</ecNumber>
    </recommendedName>
</protein>
<evidence type="ECO:0000256" key="2">
    <source>
        <dbReference type="ARBA" id="ARBA00008872"/>
    </source>
</evidence>
<keyword evidence="4" id="KW-0456">Lyase</keyword>
<evidence type="ECO:0000259" key="10">
    <source>
        <dbReference type="Pfam" id="PF00278"/>
    </source>
</evidence>
<evidence type="ECO:0000313" key="12">
    <source>
        <dbReference type="EMBL" id="MBK1668747.1"/>
    </source>
</evidence>
<dbReference type="Pfam" id="PF02784">
    <property type="entry name" value="Orn_Arg_deC_N"/>
    <property type="match status" value="1"/>
</dbReference>
<comment type="catalytic activity">
    <reaction evidence="7">
        <text>L-ornithine + H(+) = putrescine + CO2</text>
        <dbReference type="Rhea" id="RHEA:22964"/>
        <dbReference type="ChEBI" id="CHEBI:15378"/>
        <dbReference type="ChEBI" id="CHEBI:16526"/>
        <dbReference type="ChEBI" id="CHEBI:46911"/>
        <dbReference type="ChEBI" id="CHEBI:326268"/>
        <dbReference type="EC" id="4.1.1.17"/>
    </reaction>
</comment>
<dbReference type="InterPro" id="IPR022643">
    <property type="entry name" value="De-COase2_C"/>
</dbReference>
<dbReference type="InterPro" id="IPR002433">
    <property type="entry name" value="Orn_de-COase"/>
</dbReference>
<evidence type="ECO:0000256" key="3">
    <source>
        <dbReference type="ARBA" id="ARBA00022898"/>
    </source>
</evidence>
<evidence type="ECO:0000259" key="11">
    <source>
        <dbReference type="Pfam" id="PF02784"/>
    </source>
</evidence>
<dbReference type="RefSeq" id="WP_200341065.1">
    <property type="nucleotide sequence ID" value="NZ_NRRL01000029.1"/>
</dbReference>
<feature type="domain" description="Orn/DAP/Arg decarboxylase 2 N-terminal" evidence="11">
    <location>
        <begin position="59"/>
        <end position="282"/>
    </location>
</feature>
<evidence type="ECO:0000256" key="9">
    <source>
        <dbReference type="SAM" id="MobiDB-lite"/>
    </source>
</evidence>
<sequence>MTQFNPSQAVTAAVPDPRRRARSYPDAGEVARLLQPSYPVYCLRPHVFERAARGFVAGFPGTTLYAVKCNPHPAVLRALHAGGVHAFDTASLSEIARVAETFDAAECFFMHPVKPRPAIASAHRVYGVQHYVVDHMAELHKLAQQLRDDPQVTVMVRLKTAESAGAFYHLSAKFGADAEEAAPILAEVARLGMKPGLAFHVGSQCLEPAAFTQAIAQAGQVAAQAGVELAALDVGGGFPAIYLGTQAPDLNAYMTAIRDAIARLSLPAGCRVLCEPGRALVADGQSLLVQVQLRKGNQLYINDGVYGSLSEMTAADVRYPARLIRLEGGRIATPTAPEETFDAHGPTCDSLDMIPKAFRLPGDVREGDWIEIDRVGAYSNALGTDFNGFRPDTFVEVRNEPPGGL</sequence>
<evidence type="ECO:0000256" key="5">
    <source>
        <dbReference type="ARBA" id="ARBA00034115"/>
    </source>
</evidence>
<dbReference type="PANTHER" id="PTHR11482:SF6">
    <property type="entry name" value="ORNITHINE DECARBOXYLASE 1-RELATED"/>
    <property type="match status" value="1"/>
</dbReference>
<dbReference type="InterPro" id="IPR022644">
    <property type="entry name" value="De-COase2_N"/>
</dbReference>
<dbReference type="Gene3D" id="2.40.37.10">
    <property type="entry name" value="Lyase, Ornithine Decarboxylase, Chain A, domain 1"/>
    <property type="match status" value="1"/>
</dbReference>
<feature type="compositionally biased region" description="Polar residues" evidence="9">
    <location>
        <begin position="1"/>
        <end position="10"/>
    </location>
</feature>
<dbReference type="SUPFAM" id="SSF51419">
    <property type="entry name" value="PLP-binding barrel"/>
    <property type="match status" value="1"/>
</dbReference>
<dbReference type="InterPro" id="IPR022653">
    <property type="entry name" value="De-COase2_pyr-phos_BS"/>
</dbReference>
<feature type="region of interest" description="Disordered" evidence="9">
    <location>
        <begin position="1"/>
        <end position="22"/>
    </location>
</feature>
<comment type="cofactor">
    <cofactor evidence="1">
        <name>pyridoxal 5'-phosphate</name>
        <dbReference type="ChEBI" id="CHEBI:597326"/>
    </cofactor>
</comment>
<evidence type="ECO:0000256" key="6">
    <source>
        <dbReference type="ARBA" id="ARBA00034138"/>
    </source>
</evidence>
<dbReference type="PRINTS" id="PR01179">
    <property type="entry name" value="ODADCRBXLASE"/>
</dbReference>
<evidence type="ECO:0000313" key="13">
    <source>
        <dbReference type="Proteomes" id="UP001296873"/>
    </source>
</evidence>
<dbReference type="InterPro" id="IPR022657">
    <property type="entry name" value="De-COase2_CS"/>
</dbReference>
<dbReference type="InterPro" id="IPR000183">
    <property type="entry name" value="Orn/DAP/Arg_de-COase"/>
</dbReference>
<dbReference type="SUPFAM" id="SSF50621">
    <property type="entry name" value="Alanine racemase C-terminal domain-like"/>
    <property type="match status" value="1"/>
</dbReference>
<gene>
    <name evidence="12" type="ORF">CKO28_11975</name>
</gene>
<evidence type="ECO:0000256" key="1">
    <source>
        <dbReference type="ARBA" id="ARBA00001933"/>
    </source>
</evidence>
<dbReference type="InterPro" id="IPR029066">
    <property type="entry name" value="PLP-binding_barrel"/>
</dbReference>
<dbReference type="Gene3D" id="3.20.20.10">
    <property type="entry name" value="Alanine racemase"/>
    <property type="match status" value="1"/>
</dbReference>
<reference evidence="12 13" key="1">
    <citation type="journal article" date="2020" name="Microorganisms">
        <title>Osmotic Adaptation and Compatible Solute Biosynthesis of Phototrophic Bacteria as Revealed from Genome Analyses.</title>
        <authorList>
            <person name="Imhoff J.F."/>
            <person name="Rahn T."/>
            <person name="Kunzel S."/>
            <person name="Keller A."/>
            <person name="Neulinger S.C."/>
        </authorList>
    </citation>
    <scope>NUCLEOTIDE SEQUENCE [LARGE SCALE GENOMIC DNA]</scope>
    <source>
        <strain evidence="12 13">DSM 9895</strain>
    </source>
</reference>